<keyword evidence="1" id="KW-1133">Transmembrane helix</keyword>
<gene>
    <name evidence="2" type="ORF">DY023_09035</name>
</gene>
<keyword evidence="1" id="KW-0472">Membrane</keyword>
<dbReference type="Pfam" id="PF10067">
    <property type="entry name" value="DUF2306"/>
    <property type="match status" value="1"/>
</dbReference>
<feature type="transmembrane region" description="Helical" evidence="1">
    <location>
        <begin position="65"/>
        <end position="84"/>
    </location>
</feature>
<dbReference type="Proteomes" id="UP000262172">
    <property type="component" value="Unassembled WGS sequence"/>
</dbReference>
<dbReference type="OrthoDB" id="3749011at2"/>
<feature type="transmembrane region" description="Helical" evidence="1">
    <location>
        <begin position="38"/>
        <end position="59"/>
    </location>
</feature>
<protein>
    <submittedName>
        <fullName evidence="2">DUF2306 domain-containing protein</fullName>
    </submittedName>
</protein>
<dbReference type="EMBL" id="QUAB01000040">
    <property type="protein sequence ID" value="REJ05719.1"/>
    <property type="molecule type" value="Genomic_DNA"/>
</dbReference>
<evidence type="ECO:0000256" key="1">
    <source>
        <dbReference type="SAM" id="Phobius"/>
    </source>
</evidence>
<dbReference type="AlphaFoldDB" id="A0A371NU20"/>
<evidence type="ECO:0000313" key="3">
    <source>
        <dbReference type="Proteomes" id="UP000262172"/>
    </source>
</evidence>
<feature type="transmembrane region" description="Helical" evidence="1">
    <location>
        <begin position="127"/>
        <end position="150"/>
    </location>
</feature>
<organism evidence="2 3">
    <name type="scientific">Microbacterium bovistercoris</name>
    <dbReference type="NCBI Taxonomy" id="2293570"/>
    <lineage>
        <taxon>Bacteria</taxon>
        <taxon>Bacillati</taxon>
        <taxon>Actinomycetota</taxon>
        <taxon>Actinomycetes</taxon>
        <taxon>Micrococcales</taxon>
        <taxon>Microbacteriaceae</taxon>
        <taxon>Microbacterium</taxon>
    </lineage>
</organism>
<dbReference type="RefSeq" id="WP_116242003.1">
    <property type="nucleotide sequence ID" value="NZ_QUAB01000040.1"/>
</dbReference>
<keyword evidence="1" id="KW-0812">Transmembrane</keyword>
<accession>A0A371NU20</accession>
<proteinExistence type="predicted"/>
<name>A0A371NU20_9MICO</name>
<keyword evidence="3" id="KW-1185">Reference proteome</keyword>
<feature type="transmembrane region" description="Helical" evidence="1">
    <location>
        <begin position="6"/>
        <end position="26"/>
    </location>
</feature>
<dbReference type="InterPro" id="IPR018750">
    <property type="entry name" value="DUF2306_membrane"/>
</dbReference>
<comment type="caution">
    <text evidence="2">The sequence shown here is derived from an EMBL/GenBank/DDBJ whole genome shotgun (WGS) entry which is preliminary data.</text>
</comment>
<sequence length="170" mass="18506">MDIQSIIIAVHAIAASFVILIGPVQFLRRRKDARHRLLGRVFGIMMYFVCLSGMFIYSLDGGFTLFHFLAIFTFTTTTIGIIAIRHRNVHLHRGMMIGSWAGTVTAGAFAALIPGRRIPTLAVNDPALLWTIVTAVLVAATALILIALLAPRRAGRDARSVPAHPEGALH</sequence>
<feature type="transmembrane region" description="Helical" evidence="1">
    <location>
        <begin position="96"/>
        <end position="115"/>
    </location>
</feature>
<reference evidence="2 3" key="1">
    <citation type="submission" date="2018-08" db="EMBL/GenBank/DDBJ databases">
        <title>Isolation, diversity and antifungal activity of Actinobacteria from cow dung.</title>
        <authorList>
            <person name="Ling L."/>
        </authorList>
    </citation>
    <scope>NUCLEOTIDE SEQUENCE [LARGE SCALE GENOMIC DNA]</scope>
    <source>
        <strain evidence="2 3">NEAU-LLE</strain>
    </source>
</reference>
<evidence type="ECO:0000313" key="2">
    <source>
        <dbReference type="EMBL" id="REJ05719.1"/>
    </source>
</evidence>